<evidence type="ECO:0000256" key="7">
    <source>
        <dbReference type="ARBA" id="ARBA00023163"/>
    </source>
</evidence>
<dbReference type="InterPro" id="IPR004333">
    <property type="entry name" value="SBP_dom"/>
</dbReference>
<keyword evidence="14" id="KW-1185">Reference proteome</keyword>
<keyword evidence="6" id="KW-0238">DNA-binding</keyword>
<keyword evidence="8" id="KW-0539">Nucleus</keyword>
<keyword evidence="5" id="KW-0805">Transcription regulation</keyword>
<dbReference type="SUPFAM" id="SSF103612">
    <property type="entry name" value="SBT domain"/>
    <property type="match status" value="1"/>
</dbReference>
<evidence type="ECO:0000256" key="11">
    <source>
        <dbReference type="SAM" id="MobiDB-lite"/>
    </source>
</evidence>
<keyword evidence="3 10" id="KW-0863">Zinc-finger</keyword>
<dbReference type="InterPro" id="IPR036893">
    <property type="entry name" value="SBP_sf"/>
</dbReference>
<evidence type="ECO:0000256" key="4">
    <source>
        <dbReference type="ARBA" id="ARBA00022833"/>
    </source>
</evidence>
<dbReference type="PANTHER" id="PTHR31251:SF159">
    <property type="entry name" value="SQUAMOSA PROMOTER-BINDING-LIKE PROTEIN 3"/>
    <property type="match status" value="1"/>
</dbReference>
<dbReference type="Pfam" id="PF03110">
    <property type="entry name" value="SBP"/>
    <property type="match status" value="1"/>
</dbReference>
<evidence type="ECO:0000313" key="14">
    <source>
        <dbReference type="Proteomes" id="UP001234989"/>
    </source>
</evidence>
<protein>
    <recommendedName>
        <fullName evidence="12">SBP-type domain-containing protein</fullName>
    </recommendedName>
</protein>
<dbReference type="PANTHER" id="PTHR31251">
    <property type="entry name" value="SQUAMOSA PROMOTER-BINDING-LIKE PROTEIN 4"/>
    <property type="match status" value="1"/>
</dbReference>
<keyword evidence="4" id="KW-0862">Zinc</keyword>
<evidence type="ECO:0000259" key="12">
    <source>
        <dbReference type="PROSITE" id="PS51141"/>
    </source>
</evidence>
<evidence type="ECO:0000256" key="2">
    <source>
        <dbReference type="ARBA" id="ARBA00022723"/>
    </source>
</evidence>
<feature type="region of interest" description="Disordered" evidence="11">
    <location>
        <begin position="343"/>
        <end position="364"/>
    </location>
</feature>
<evidence type="ECO:0000256" key="8">
    <source>
        <dbReference type="ARBA" id="ARBA00023242"/>
    </source>
</evidence>
<dbReference type="FunFam" id="4.10.1100.10:FF:000001">
    <property type="entry name" value="Squamosa promoter-binding-like protein 14"/>
    <property type="match status" value="1"/>
</dbReference>
<organism evidence="13 14">
    <name type="scientific">Solanum verrucosum</name>
    <dbReference type="NCBI Taxonomy" id="315347"/>
    <lineage>
        <taxon>Eukaryota</taxon>
        <taxon>Viridiplantae</taxon>
        <taxon>Streptophyta</taxon>
        <taxon>Embryophyta</taxon>
        <taxon>Tracheophyta</taxon>
        <taxon>Spermatophyta</taxon>
        <taxon>Magnoliopsida</taxon>
        <taxon>eudicotyledons</taxon>
        <taxon>Gunneridae</taxon>
        <taxon>Pentapetalae</taxon>
        <taxon>asterids</taxon>
        <taxon>lamiids</taxon>
        <taxon>Solanales</taxon>
        <taxon>Solanaceae</taxon>
        <taxon>Solanoideae</taxon>
        <taxon>Solaneae</taxon>
        <taxon>Solanum</taxon>
    </lineage>
</organism>
<accession>A0AAF0R097</accession>
<evidence type="ECO:0000256" key="9">
    <source>
        <dbReference type="ARBA" id="ARBA00056472"/>
    </source>
</evidence>
<dbReference type="PROSITE" id="PS51141">
    <property type="entry name" value="ZF_SBP"/>
    <property type="match status" value="1"/>
</dbReference>
<sequence length="510" mass="55706">MGEQRRVEVRIRIVACDYSSLNYCFAFHESGNLVKPSHSFFPKMEWNVKWDWGNLVMFGSKASESPKELQLTDWGVEEEGELDGGSFNLSSGGSGTGGYGSDVKCGSSIKSSISASTDSSPKEGFKASNFAFEAFNASPEDPSKKLESSKAEVSRNSPPMEASVGSVEPVIGLKLGKRTCETFGGGSSAKVSSFPPNPTSSAAATKKAKSSSQNAPIPHCQVEGCNLDLSSAKEYYRKHRVCDSHSKSPKVIVAGVARRFCQQCSRFHSVSEFDEKKRSCRRRLSDHNARRRKPHQETIQFNSARLSSLFYDSRQPMNLVHNQAQLIHSRAAANSTWESTQDSKFSITRGFTPKPERTSSTTGKSLLEGIQFSRAVGAQSNASSLLLPSKGTAAEVFNRGAKESMFNMVTGPEFPRALSLLSTNSWGSSEPETVSLNHANQTSMPEQQMMQAIPQGVPHMSSQYWQQAGQHSSDTHYHTLAANSNSGGSFQEMGVFKAPFDTDFYLNALN</sequence>
<evidence type="ECO:0000256" key="3">
    <source>
        <dbReference type="ARBA" id="ARBA00022771"/>
    </source>
</evidence>
<dbReference type="GO" id="GO:0005634">
    <property type="term" value="C:nucleus"/>
    <property type="evidence" value="ECO:0007669"/>
    <property type="project" value="UniProtKB-SubCell"/>
</dbReference>
<feature type="region of interest" description="Disordered" evidence="11">
    <location>
        <begin position="138"/>
        <end position="164"/>
    </location>
</feature>
<evidence type="ECO:0000256" key="5">
    <source>
        <dbReference type="ARBA" id="ARBA00023015"/>
    </source>
</evidence>
<comment type="subcellular location">
    <subcellularLocation>
        <location evidence="1">Nucleus</location>
    </subcellularLocation>
</comment>
<dbReference type="GO" id="GO:0008270">
    <property type="term" value="F:zinc ion binding"/>
    <property type="evidence" value="ECO:0007669"/>
    <property type="project" value="UniProtKB-KW"/>
</dbReference>
<dbReference type="Gene3D" id="4.10.1100.10">
    <property type="entry name" value="Transcription factor, SBP-box domain"/>
    <property type="match status" value="1"/>
</dbReference>
<comment type="function">
    <text evidence="9">Probable transcriptional factor. Binds to the promoter of the SQUAMOSA gene.</text>
</comment>
<reference evidence="13" key="1">
    <citation type="submission" date="2023-08" db="EMBL/GenBank/DDBJ databases">
        <title>A de novo genome assembly of Solanum verrucosum Schlechtendal, a Mexican diploid species geographically isolated from the other diploid A-genome species in potato relatives.</title>
        <authorList>
            <person name="Hosaka K."/>
        </authorList>
    </citation>
    <scope>NUCLEOTIDE SEQUENCE</scope>
    <source>
        <tissue evidence="13">Young leaves</tissue>
    </source>
</reference>
<evidence type="ECO:0000256" key="1">
    <source>
        <dbReference type="ARBA" id="ARBA00004123"/>
    </source>
</evidence>
<dbReference type="AlphaFoldDB" id="A0AAF0R097"/>
<keyword evidence="7" id="KW-0804">Transcription</keyword>
<feature type="region of interest" description="Disordered" evidence="11">
    <location>
        <begin position="186"/>
        <end position="215"/>
    </location>
</feature>
<feature type="compositionally biased region" description="Basic and acidic residues" evidence="11">
    <location>
        <begin position="141"/>
        <end position="153"/>
    </location>
</feature>
<dbReference type="EMBL" id="CP133616">
    <property type="protein sequence ID" value="WMV29164.1"/>
    <property type="molecule type" value="Genomic_DNA"/>
</dbReference>
<evidence type="ECO:0000256" key="6">
    <source>
        <dbReference type="ARBA" id="ARBA00023125"/>
    </source>
</evidence>
<name>A0AAF0R097_SOLVR</name>
<dbReference type="Proteomes" id="UP001234989">
    <property type="component" value="Chromosome 5"/>
</dbReference>
<proteinExistence type="predicted"/>
<evidence type="ECO:0000313" key="13">
    <source>
        <dbReference type="EMBL" id="WMV29164.1"/>
    </source>
</evidence>
<dbReference type="InterPro" id="IPR044817">
    <property type="entry name" value="SBP-like"/>
</dbReference>
<dbReference type="GO" id="GO:0003677">
    <property type="term" value="F:DNA binding"/>
    <property type="evidence" value="ECO:0007669"/>
    <property type="project" value="UniProtKB-KW"/>
</dbReference>
<feature type="domain" description="SBP-type" evidence="12">
    <location>
        <begin position="217"/>
        <end position="294"/>
    </location>
</feature>
<keyword evidence="2" id="KW-0479">Metal-binding</keyword>
<gene>
    <name evidence="13" type="ORF">MTR67_022549</name>
</gene>
<evidence type="ECO:0000256" key="10">
    <source>
        <dbReference type="PROSITE-ProRule" id="PRU00470"/>
    </source>
</evidence>